<evidence type="ECO:0000313" key="2">
    <source>
        <dbReference type="Proteomes" id="UP001190700"/>
    </source>
</evidence>
<organism evidence="1 2">
    <name type="scientific">Cymbomonas tetramitiformis</name>
    <dbReference type="NCBI Taxonomy" id="36881"/>
    <lineage>
        <taxon>Eukaryota</taxon>
        <taxon>Viridiplantae</taxon>
        <taxon>Chlorophyta</taxon>
        <taxon>Pyramimonadophyceae</taxon>
        <taxon>Pyramimonadales</taxon>
        <taxon>Pyramimonadaceae</taxon>
        <taxon>Cymbomonas</taxon>
    </lineage>
</organism>
<accession>A0AAE0F4V0</accession>
<dbReference type="Proteomes" id="UP001190700">
    <property type="component" value="Unassembled WGS sequence"/>
</dbReference>
<keyword evidence="2" id="KW-1185">Reference proteome</keyword>
<dbReference type="PANTHER" id="PTHR28670:SF1">
    <property type="entry name" value="UV-STIMULATED SCAFFOLD PROTEIN A"/>
    <property type="match status" value="1"/>
</dbReference>
<name>A0AAE0F4V0_9CHLO</name>
<dbReference type="PANTHER" id="PTHR28670">
    <property type="entry name" value="UV-STIMULATED SCAFFOLD PROTEIN A"/>
    <property type="match status" value="1"/>
</dbReference>
<dbReference type="EMBL" id="LGRX02026033">
    <property type="protein sequence ID" value="KAK3251437.1"/>
    <property type="molecule type" value="Genomic_DNA"/>
</dbReference>
<evidence type="ECO:0008006" key="3">
    <source>
        <dbReference type="Google" id="ProtNLM"/>
    </source>
</evidence>
<dbReference type="GO" id="GO:0006283">
    <property type="term" value="P:transcription-coupled nucleotide-excision repair"/>
    <property type="evidence" value="ECO:0007669"/>
    <property type="project" value="TreeGrafter"/>
</dbReference>
<dbReference type="AlphaFoldDB" id="A0AAE0F4V0"/>
<protein>
    <recommendedName>
        <fullName evidence="3">VHS domain-containing protein</fullName>
    </recommendedName>
</protein>
<dbReference type="Gene3D" id="1.25.40.90">
    <property type="match status" value="1"/>
</dbReference>
<dbReference type="Pfam" id="PF20867">
    <property type="entry name" value="UVSSA_N"/>
    <property type="match status" value="1"/>
</dbReference>
<comment type="caution">
    <text evidence="1">The sequence shown here is derived from an EMBL/GenBank/DDBJ whole genome shotgun (WGS) entry which is preliminary data.</text>
</comment>
<dbReference type="GO" id="GO:0009411">
    <property type="term" value="P:response to UV"/>
    <property type="evidence" value="ECO:0007669"/>
    <property type="project" value="InterPro"/>
</dbReference>
<proteinExistence type="predicted"/>
<gene>
    <name evidence="1" type="ORF">CYMTET_39222</name>
</gene>
<dbReference type="GO" id="GO:0000993">
    <property type="term" value="F:RNA polymerase II complex binding"/>
    <property type="evidence" value="ECO:0007669"/>
    <property type="project" value="TreeGrafter"/>
</dbReference>
<evidence type="ECO:0000313" key="1">
    <source>
        <dbReference type="EMBL" id="KAK3251437.1"/>
    </source>
</evidence>
<dbReference type="InterPro" id="IPR049408">
    <property type="entry name" value="UVSSA_N_a-solenoid_rpt"/>
</dbReference>
<sequence>MDYDARNSICKLIENITDEVQAGEHLDHAELNALKKLLRASDGNMAAACEILFERLQNKHSQKRLRALLLIDVMFTRSKHCRALLVPLFEKILELSVGFRLDSPLPPPKEAADNLRERSLQIFAKWDTSFGQHYRQ</sequence>
<dbReference type="InterPro" id="IPR008942">
    <property type="entry name" value="ENTH_VHS"/>
</dbReference>
<dbReference type="SUPFAM" id="SSF48464">
    <property type="entry name" value="ENTH/VHS domain"/>
    <property type="match status" value="1"/>
</dbReference>
<dbReference type="InterPro" id="IPR018610">
    <property type="entry name" value="UVSSA"/>
</dbReference>
<reference evidence="1 2" key="1">
    <citation type="journal article" date="2015" name="Genome Biol. Evol.">
        <title>Comparative Genomics of a Bacterivorous Green Alga Reveals Evolutionary Causalities and Consequences of Phago-Mixotrophic Mode of Nutrition.</title>
        <authorList>
            <person name="Burns J.A."/>
            <person name="Paasch A."/>
            <person name="Narechania A."/>
            <person name="Kim E."/>
        </authorList>
    </citation>
    <scope>NUCLEOTIDE SEQUENCE [LARGE SCALE GENOMIC DNA]</scope>
    <source>
        <strain evidence="1 2">PLY_AMNH</strain>
    </source>
</reference>
<feature type="non-terminal residue" evidence="1">
    <location>
        <position position="136"/>
    </location>
</feature>
<dbReference type="GO" id="GO:0005694">
    <property type="term" value="C:chromosome"/>
    <property type="evidence" value="ECO:0007669"/>
    <property type="project" value="TreeGrafter"/>
</dbReference>